<evidence type="ECO:0000256" key="5">
    <source>
        <dbReference type="ARBA" id="ARBA00023136"/>
    </source>
</evidence>
<dbReference type="Pfam" id="PF03739">
    <property type="entry name" value="LptF_LptG"/>
    <property type="match status" value="1"/>
</dbReference>
<dbReference type="STRING" id="340177.Cag_0437"/>
<evidence type="ECO:0000256" key="4">
    <source>
        <dbReference type="ARBA" id="ARBA00022989"/>
    </source>
</evidence>
<keyword evidence="5 6" id="KW-0472">Membrane</keyword>
<comment type="subcellular location">
    <subcellularLocation>
        <location evidence="1">Cell membrane</location>
        <topology evidence="1">Multi-pass membrane protein</topology>
    </subcellularLocation>
</comment>
<dbReference type="OrthoDB" id="1096108at2"/>
<sequence length="443" mass="48971">MTILDRYILKKQIAPFFFAFITIVALLQLQFFSTFAERFIGKGITFVAIVELLALQSAWMVSFALPMAVLVAVVMSFGTLTTTSEMTVCRASGISLYRVMVPVIVVSLLLSFTVERFNNVLLPQANYQAKSLMAEIARSKPAFGLTEQAFSTLVDGYSMYVRSSDERHGELRGVVIHDMTRPEYRTTITATRGRVEFTPDYQYLVMTLRNGAIHQLQQPEKSGYRSMNFERYRFVFESSLSGFTPSSGNRMRADANELSAGELHAIGLEFRRREAVALLHVQAPLVALERLAANTDNSKMAASPPTLRQETSAIAATKALAVIEGEIARVASELEVASTNRTLYNRYMAAYHKKYSLSLACVVFVLVGAPLGVLARRGGFGVGAAISLLFFVLYWMLMISGEKMAERGVLDPMIAMWMADGVMALIGVGLVTKLTQALFSTSR</sequence>
<dbReference type="eggNOG" id="COG0795">
    <property type="taxonomic scope" value="Bacteria"/>
</dbReference>
<reference evidence="7" key="1">
    <citation type="submission" date="2005-08" db="EMBL/GenBank/DDBJ databases">
        <title>Complete sequence of Chlorobium chlorochromatii CaD3.</title>
        <authorList>
            <person name="Copeland A."/>
            <person name="Lucas S."/>
            <person name="Lapidus A."/>
            <person name="Barry K."/>
            <person name="Detter J.C."/>
            <person name="Glavina T."/>
            <person name="Hammon N."/>
            <person name="Israni S."/>
            <person name="Pitluck S."/>
            <person name="Bryant D."/>
            <person name="Schmutz J."/>
            <person name="Larimer F."/>
            <person name="Land M."/>
            <person name="Kyrpides N."/>
            <person name="Ivanova N."/>
            <person name="Richardson P."/>
        </authorList>
    </citation>
    <scope>NUCLEOTIDE SEQUENCE [LARGE SCALE GENOMIC DNA]</scope>
    <source>
        <strain evidence="7">CaD3</strain>
    </source>
</reference>
<dbReference type="PANTHER" id="PTHR33529">
    <property type="entry name" value="SLR0882 PROTEIN-RELATED"/>
    <property type="match status" value="1"/>
</dbReference>
<protein>
    <recommendedName>
        <fullName evidence="8">Permease YjgP/YjgQ</fullName>
    </recommendedName>
</protein>
<feature type="transmembrane region" description="Helical" evidence="6">
    <location>
        <begin position="44"/>
        <end position="75"/>
    </location>
</feature>
<feature type="transmembrane region" description="Helical" evidence="6">
    <location>
        <begin position="409"/>
        <end position="431"/>
    </location>
</feature>
<feature type="transmembrane region" description="Helical" evidence="6">
    <location>
        <begin position="355"/>
        <end position="373"/>
    </location>
</feature>
<evidence type="ECO:0008006" key="8">
    <source>
        <dbReference type="Google" id="ProtNLM"/>
    </source>
</evidence>
<keyword evidence="4 6" id="KW-1133">Transmembrane helix</keyword>
<feature type="transmembrane region" description="Helical" evidence="6">
    <location>
        <begin position="379"/>
        <end position="397"/>
    </location>
</feature>
<organism evidence="7">
    <name type="scientific">Chlorobium chlorochromatii (strain CaD3)</name>
    <dbReference type="NCBI Taxonomy" id="340177"/>
    <lineage>
        <taxon>Bacteria</taxon>
        <taxon>Pseudomonadati</taxon>
        <taxon>Chlorobiota</taxon>
        <taxon>Chlorobiia</taxon>
        <taxon>Chlorobiales</taxon>
        <taxon>Chlorobiaceae</taxon>
        <taxon>Chlorobium/Pelodictyon group</taxon>
        <taxon>Chlorobium</taxon>
    </lineage>
</organism>
<feature type="transmembrane region" description="Helical" evidence="6">
    <location>
        <begin position="12"/>
        <end position="32"/>
    </location>
</feature>
<evidence type="ECO:0000256" key="2">
    <source>
        <dbReference type="ARBA" id="ARBA00022475"/>
    </source>
</evidence>
<dbReference type="EMBL" id="CP000108">
    <property type="protein sequence ID" value="ABB27710.1"/>
    <property type="molecule type" value="Genomic_DNA"/>
</dbReference>
<proteinExistence type="predicted"/>
<dbReference type="KEGG" id="cch:Cag_0437"/>
<keyword evidence="3 6" id="KW-0812">Transmembrane</keyword>
<dbReference type="InterPro" id="IPR005495">
    <property type="entry name" value="LptG/LptF_permease"/>
</dbReference>
<evidence type="ECO:0000313" key="7">
    <source>
        <dbReference type="EMBL" id="ABB27710.1"/>
    </source>
</evidence>
<gene>
    <name evidence="7" type="ordered locus">Cag_0437</name>
</gene>
<dbReference type="GO" id="GO:0015920">
    <property type="term" value="P:lipopolysaccharide transport"/>
    <property type="evidence" value="ECO:0007669"/>
    <property type="project" value="TreeGrafter"/>
</dbReference>
<evidence type="ECO:0000256" key="3">
    <source>
        <dbReference type="ARBA" id="ARBA00022692"/>
    </source>
</evidence>
<evidence type="ECO:0000256" key="1">
    <source>
        <dbReference type="ARBA" id="ARBA00004651"/>
    </source>
</evidence>
<name>Q3ATG5_CHLCH</name>
<dbReference type="AlphaFoldDB" id="Q3ATG5"/>
<evidence type="ECO:0000256" key="6">
    <source>
        <dbReference type="SAM" id="Phobius"/>
    </source>
</evidence>
<dbReference type="PANTHER" id="PTHR33529:SF6">
    <property type="entry name" value="YJGP_YJGQ FAMILY PERMEASE"/>
    <property type="match status" value="1"/>
</dbReference>
<dbReference type="HOGENOM" id="CLU_028799_6_0_10"/>
<dbReference type="GO" id="GO:0043190">
    <property type="term" value="C:ATP-binding cassette (ABC) transporter complex"/>
    <property type="evidence" value="ECO:0007669"/>
    <property type="project" value="TreeGrafter"/>
</dbReference>
<accession>Q3ATG5</accession>
<feature type="transmembrane region" description="Helical" evidence="6">
    <location>
        <begin position="95"/>
        <end position="114"/>
    </location>
</feature>
<keyword evidence="2" id="KW-1003">Cell membrane</keyword>